<keyword evidence="5" id="KW-1185">Reference proteome</keyword>
<accession>A0A7G7MMV3</accession>
<dbReference type="EMBL" id="CP060131">
    <property type="protein sequence ID" value="QNG54114.1"/>
    <property type="molecule type" value="Genomic_DNA"/>
</dbReference>
<evidence type="ECO:0000259" key="3">
    <source>
        <dbReference type="PROSITE" id="PS51186"/>
    </source>
</evidence>
<dbReference type="AlphaFoldDB" id="A0A7G7MMV3"/>
<name>A0A7G7MMV3_9PSEU</name>
<dbReference type="RefSeq" id="WP_185720938.1">
    <property type="nucleotide sequence ID" value="NZ_BAAAWI010000001.1"/>
</dbReference>
<evidence type="ECO:0000313" key="4">
    <source>
        <dbReference type="EMBL" id="QNG54114.1"/>
    </source>
</evidence>
<dbReference type="InterPro" id="IPR050832">
    <property type="entry name" value="Bact_Acetyltransf"/>
</dbReference>
<dbReference type="PANTHER" id="PTHR43877">
    <property type="entry name" value="AMINOALKYLPHOSPHONATE N-ACETYLTRANSFERASE-RELATED-RELATED"/>
    <property type="match status" value="1"/>
</dbReference>
<keyword evidence="2" id="KW-0012">Acyltransferase</keyword>
<reference evidence="4 5" key="1">
    <citation type="submission" date="2020-08" db="EMBL/GenBank/DDBJ databases">
        <authorList>
            <person name="Mo P."/>
        </authorList>
    </citation>
    <scope>NUCLEOTIDE SEQUENCE [LARGE SCALE GENOMIC DNA]</scope>
    <source>
        <strain evidence="4 5">CGMCC 4.1532</strain>
    </source>
</reference>
<dbReference type="Pfam" id="PF00583">
    <property type="entry name" value="Acetyltransf_1"/>
    <property type="match status" value="1"/>
</dbReference>
<sequence length="150" mass="16449">MLELRRARPGEAAELAALAVRSKGHWPYPPEFLARFARVQGLTEEVVAANEVWVGERAGRVRGFCTLLHRADRAILDDLWLDPAEIGRGSGRLLFEHAVARAVAAGARVLEWDADPHAVGFYERMGAGTVGWSDSPLGRPLPLMRLTLDG</sequence>
<dbReference type="KEGG" id="ppel:H6H00_09535"/>
<dbReference type="SUPFAM" id="SSF55729">
    <property type="entry name" value="Acyl-CoA N-acyltransferases (Nat)"/>
    <property type="match status" value="1"/>
</dbReference>
<evidence type="ECO:0000256" key="2">
    <source>
        <dbReference type="ARBA" id="ARBA00023315"/>
    </source>
</evidence>
<feature type="domain" description="N-acetyltransferase" evidence="3">
    <location>
        <begin position="2"/>
        <end position="149"/>
    </location>
</feature>
<dbReference type="InterPro" id="IPR000182">
    <property type="entry name" value="GNAT_dom"/>
</dbReference>
<protein>
    <submittedName>
        <fullName evidence="4">GNAT family N-acetyltransferase</fullName>
    </submittedName>
</protein>
<dbReference type="Gene3D" id="3.40.630.30">
    <property type="match status" value="1"/>
</dbReference>
<dbReference type="PANTHER" id="PTHR43877:SF1">
    <property type="entry name" value="ACETYLTRANSFERASE"/>
    <property type="match status" value="1"/>
</dbReference>
<dbReference type="InterPro" id="IPR016181">
    <property type="entry name" value="Acyl_CoA_acyltransferase"/>
</dbReference>
<organism evidence="4 5">
    <name type="scientific">Pseudonocardia petroleophila</name>
    <dbReference type="NCBI Taxonomy" id="37331"/>
    <lineage>
        <taxon>Bacteria</taxon>
        <taxon>Bacillati</taxon>
        <taxon>Actinomycetota</taxon>
        <taxon>Actinomycetes</taxon>
        <taxon>Pseudonocardiales</taxon>
        <taxon>Pseudonocardiaceae</taxon>
        <taxon>Pseudonocardia</taxon>
    </lineage>
</organism>
<keyword evidence="1" id="KW-0808">Transferase</keyword>
<dbReference type="GO" id="GO:0016747">
    <property type="term" value="F:acyltransferase activity, transferring groups other than amino-acyl groups"/>
    <property type="evidence" value="ECO:0007669"/>
    <property type="project" value="InterPro"/>
</dbReference>
<proteinExistence type="predicted"/>
<evidence type="ECO:0000313" key="5">
    <source>
        <dbReference type="Proteomes" id="UP000515728"/>
    </source>
</evidence>
<dbReference type="CDD" id="cd04301">
    <property type="entry name" value="NAT_SF"/>
    <property type="match status" value="1"/>
</dbReference>
<gene>
    <name evidence="4" type="ORF">H6H00_09535</name>
</gene>
<dbReference type="Proteomes" id="UP000515728">
    <property type="component" value="Chromosome"/>
</dbReference>
<evidence type="ECO:0000256" key="1">
    <source>
        <dbReference type="ARBA" id="ARBA00022679"/>
    </source>
</evidence>
<dbReference type="PROSITE" id="PS51186">
    <property type="entry name" value="GNAT"/>
    <property type="match status" value="1"/>
</dbReference>